<evidence type="ECO:0000313" key="2">
    <source>
        <dbReference type="EMBL" id="CAB3769149.1"/>
    </source>
</evidence>
<gene>
    <name evidence="2" type="ORF">LMG29542_06043</name>
</gene>
<organism evidence="2 3">
    <name type="scientific">Paraburkholderia humisilvae</name>
    <dbReference type="NCBI Taxonomy" id="627669"/>
    <lineage>
        <taxon>Bacteria</taxon>
        <taxon>Pseudomonadati</taxon>
        <taxon>Pseudomonadota</taxon>
        <taxon>Betaproteobacteria</taxon>
        <taxon>Burkholderiales</taxon>
        <taxon>Burkholderiaceae</taxon>
        <taxon>Paraburkholderia</taxon>
    </lineage>
</organism>
<feature type="region of interest" description="Disordered" evidence="1">
    <location>
        <begin position="55"/>
        <end position="75"/>
    </location>
</feature>
<proteinExistence type="predicted"/>
<dbReference type="PROSITE" id="PS51257">
    <property type="entry name" value="PROKAR_LIPOPROTEIN"/>
    <property type="match status" value="1"/>
</dbReference>
<dbReference type="Proteomes" id="UP000494363">
    <property type="component" value="Unassembled WGS sequence"/>
</dbReference>
<name>A0A6J5ERN2_9BURK</name>
<evidence type="ECO:0000313" key="3">
    <source>
        <dbReference type="Proteomes" id="UP000494363"/>
    </source>
</evidence>
<dbReference type="AlphaFoldDB" id="A0A6J5ERN2"/>
<evidence type="ECO:0008006" key="4">
    <source>
        <dbReference type="Google" id="ProtNLM"/>
    </source>
</evidence>
<dbReference type="RefSeq" id="WP_175230793.1">
    <property type="nucleotide sequence ID" value="NZ_CADIKH010000040.1"/>
</dbReference>
<keyword evidence="3" id="KW-1185">Reference proteome</keyword>
<protein>
    <recommendedName>
        <fullName evidence="4">Lipoprotein</fullName>
    </recommendedName>
</protein>
<evidence type="ECO:0000256" key="1">
    <source>
        <dbReference type="SAM" id="MobiDB-lite"/>
    </source>
</evidence>
<accession>A0A6J5ERN2</accession>
<sequence length="173" mass="18478">MYKIALLAVTVSALLSGCDRRVEDIKDCIAGKTQTMDVDQAVSVVKAAGFEVTRPDSIATPAPSTPASSSSPSVTSAHPPFSLLCNTTVQGQRVSQSLTVDLDADTVNGARAEVSDNEIKWTTQSRDRTGAAFAGQVHTLNRLNGDYRFYDEGAMYAAPVPTYQCTLAAKRLF</sequence>
<dbReference type="EMBL" id="CADIKH010000040">
    <property type="protein sequence ID" value="CAB3769149.1"/>
    <property type="molecule type" value="Genomic_DNA"/>
</dbReference>
<reference evidence="2 3" key="1">
    <citation type="submission" date="2020-04" db="EMBL/GenBank/DDBJ databases">
        <authorList>
            <person name="De Canck E."/>
        </authorList>
    </citation>
    <scope>NUCLEOTIDE SEQUENCE [LARGE SCALE GENOMIC DNA]</scope>
    <source>
        <strain evidence="2 3">LMG 29542</strain>
    </source>
</reference>